<evidence type="ECO:0000313" key="3">
    <source>
        <dbReference type="Proteomes" id="UP000050761"/>
    </source>
</evidence>
<reference evidence="2 3" key="1">
    <citation type="submission" date="2018-11" db="EMBL/GenBank/DDBJ databases">
        <authorList>
            <consortium name="Pathogen Informatics"/>
        </authorList>
    </citation>
    <scope>NUCLEOTIDE SEQUENCE [LARGE SCALE GENOMIC DNA]</scope>
</reference>
<dbReference type="Proteomes" id="UP000050761">
    <property type="component" value="Unassembled WGS sequence"/>
</dbReference>
<dbReference type="EMBL" id="UZAH01033405">
    <property type="protein sequence ID" value="VDP28636.1"/>
    <property type="molecule type" value="Genomic_DNA"/>
</dbReference>
<feature type="compositionally biased region" description="Polar residues" evidence="1">
    <location>
        <begin position="108"/>
        <end position="124"/>
    </location>
</feature>
<organism evidence="3 4">
    <name type="scientific">Heligmosomoides polygyrus</name>
    <name type="common">Parasitic roundworm</name>
    <dbReference type="NCBI Taxonomy" id="6339"/>
    <lineage>
        <taxon>Eukaryota</taxon>
        <taxon>Metazoa</taxon>
        <taxon>Ecdysozoa</taxon>
        <taxon>Nematoda</taxon>
        <taxon>Chromadorea</taxon>
        <taxon>Rhabditida</taxon>
        <taxon>Rhabditina</taxon>
        <taxon>Rhabditomorpha</taxon>
        <taxon>Strongyloidea</taxon>
        <taxon>Heligmosomidae</taxon>
        <taxon>Heligmosomoides</taxon>
    </lineage>
</organism>
<reference evidence="4" key="2">
    <citation type="submission" date="2019-09" db="UniProtKB">
        <authorList>
            <consortium name="WormBaseParasite"/>
        </authorList>
    </citation>
    <scope>IDENTIFICATION</scope>
</reference>
<gene>
    <name evidence="2" type="ORF">HPBE_LOCUS21858</name>
</gene>
<accession>A0A3P8GCP8</accession>
<protein>
    <submittedName>
        <fullName evidence="4">NR LBD domain-containing protein</fullName>
    </submittedName>
</protein>
<evidence type="ECO:0000313" key="4">
    <source>
        <dbReference type="WBParaSite" id="HPBE_0002185901-mRNA-1"/>
    </source>
</evidence>
<sequence>MRWNYFTKLGGKKGLVSMIADLFEQYKEIIKPHNPSLTLNQALIQFANLISLSVPENLKLLSYSFNLLEMGYSRQEVAGLVTRERRRPMFDPFETEMKPKRSRPASATELNCETTPNQDQNGNQSDDEVYVSLFHIYLQLLPSKE</sequence>
<dbReference type="AlphaFoldDB" id="A0A183GH41"/>
<evidence type="ECO:0000313" key="2">
    <source>
        <dbReference type="EMBL" id="VDP28636.1"/>
    </source>
</evidence>
<evidence type="ECO:0000256" key="1">
    <source>
        <dbReference type="SAM" id="MobiDB-lite"/>
    </source>
</evidence>
<keyword evidence="3" id="KW-1185">Reference proteome</keyword>
<name>A0A183GH41_HELPZ</name>
<accession>A0A183GH41</accession>
<dbReference type="WBParaSite" id="HPBE_0002185901-mRNA-1">
    <property type="protein sequence ID" value="HPBE_0002185901-mRNA-1"/>
    <property type="gene ID" value="HPBE_0002185901"/>
</dbReference>
<feature type="region of interest" description="Disordered" evidence="1">
    <location>
        <begin position="89"/>
        <end position="125"/>
    </location>
</feature>
<dbReference type="OrthoDB" id="5854472at2759"/>
<proteinExistence type="predicted"/>